<dbReference type="STRING" id="266264.Rmet_2057"/>
<protein>
    <submittedName>
        <fullName evidence="3">Hemagglutinin-related transmembrane protein</fullName>
    </submittedName>
</protein>
<sequence>MTNKSRTSPRARYAAVALLAATALSACGGGGGGDGYQSSQPVTTSGAPSTPEPSPPKPTNVMTPACSNCGAVDADTYAGTGVGVWKGINATADTVDMPIRISGLKGQDVTLVFTNHTGIARTMPNISLTTSQMPSIVASALRWDNDTQETKRRISDFNREGWVALAGKRGSTPYHSATSEPTPAAVHDVRTWYHSDNSERSAMLVRQLKASDGTTINFWVEGSENDASKVSPDIVARLADSFASEGKIYDMLKSVGGPFWGPHAYFDVIPATGQPIDIVILNFDHNDQPFGGIGYFYGRNAIKKAAKTNPFSNESVSLYLDAETLYLGGEDGMRTMLLTMAHEAVHAQNFYRRGMLMGPKYSFDEWLEEASAMMMEDLASLSIDANYNAIRDVRFRDYIGYKAGSYNCSLTTWTPFAASCDSYSVSGSLGGFLNRQLGLDFYKNLLTDTSSNSVAVLDSAIRSVQPESSLGEQLRRFGATSGALMKSPSPAGFGFPERQDGPFTLPLIDPQALLPVRTLTQSIPATLEAYANLPVVRSAVSGTYSETVKVPAGSTLSVVIQ</sequence>
<dbReference type="AlphaFoldDB" id="Q1LLP0"/>
<dbReference type="eggNOG" id="ENOG502Z9CN">
    <property type="taxonomic scope" value="Bacteria"/>
</dbReference>
<keyword evidence="2" id="KW-0732">Signal</keyword>
<dbReference type="Proteomes" id="UP000002429">
    <property type="component" value="Chromosome"/>
</dbReference>
<feature type="chain" id="PRO_5004193289" evidence="2">
    <location>
        <begin position="29"/>
        <end position="561"/>
    </location>
</feature>
<feature type="signal peptide" evidence="2">
    <location>
        <begin position="1"/>
        <end position="28"/>
    </location>
</feature>
<keyword evidence="4" id="KW-1185">Reference proteome</keyword>
<name>Q1LLP0_CUPMC</name>
<evidence type="ECO:0000313" key="4">
    <source>
        <dbReference type="Proteomes" id="UP000002429"/>
    </source>
</evidence>
<keyword evidence="3" id="KW-0472">Membrane</keyword>
<gene>
    <name evidence="3" type="ordered locus">Rmet_2057</name>
</gene>
<dbReference type="EMBL" id="CP000352">
    <property type="protein sequence ID" value="ABF08936.1"/>
    <property type="molecule type" value="Genomic_DNA"/>
</dbReference>
<dbReference type="PROSITE" id="PS51257">
    <property type="entry name" value="PROKAR_LIPOPROTEIN"/>
    <property type="match status" value="1"/>
</dbReference>
<dbReference type="Pfam" id="PF10460">
    <property type="entry name" value="Peptidase_M30"/>
    <property type="match status" value="1"/>
</dbReference>
<proteinExistence type="predicted"/>
<feature type="region of interest" description="Disordered" evidence="1">
    <location>
        <begin position="30"/>
        <end position="62"/>
    </location>
</feature>
<evidence type="ECO:0000256" key="1">
    <source>
        <dbReference type="SAM" id="MobiDB-lite"/>
    </source>
</evidence>
<evidence type="ECO:0000313" key="3">
    <source>
        <dbReference type="EMBL" id="ABF08936.1"/>
    </source>
</evidence>
<dbReference type="HOGENOM" id="CLU_034937_0_0_4"/>
<reference evidence="4" key="1">
    <citation type="journal article" date="2010" name="PLoS ONE">
        <title>The complete genome sequence of Cupriavidus metallidurans strain CH34, a master survivalist in harsh and anthropogenic environments.</title>
        <authorList>
            <person name="Janssen P.J."/>
            <person name="Van Houdt R."/>
            <person name="Moors H."/>
            <person name="Monsieurs P."/>
            <person name="Morin N."/>
            <person name="Michaux A."/>
            <person name="Benotmane M.A."/>
            <person name="Leys N."/>
            <person name="Vallaeys T."/>
            <person name="Lapidus A."/>
            <person name="Monchy S."/>
            <person name="Medigue C."/>
            <person name="Taghavi S."/>
            <person name="McCorkle S."/>
            <person name="Dunn J."/>
            <person name="van der Lelie D."/>
            <person name="Mergeay M."/>
        </authorList>
    </citation>
    <scope>NUCLEOTIDE SEQUENCE [LARGE SCALE GENOMIC DNA]</scope>
    <source>
        <strain evidence="4">ATCC 43123 / DSM 2839 / NBRC 102507 / CH34</strain>
    </source>
</reference>
<evidence type="ECO:0000256" key="2">
    <source>
        <dbReference type="SAM" id="SignalP"/>
    </source>
</evidence>
<organism evidence="3 4">
    <name type="scientific">Cupriavidus metallidurans (strain ATCC 43123 / DSM 2839 / NBRC 102507 / CH34)</name>
    <name type="common">Ralstonia metallidurans</name>
    <dbReference type="NCBI Taxonomy" id="266264"/>
    <lineage>
        <taxon>Bacteria</taxon>
        <taxon>Pseudomonadati</taxon>
        <taxon>Pseudomonadota</taxon>
        <taxon>Betaproteobacteria</taxon>
        <taxon>Burkholderiales</taxon>
        <taxon>Burkholderiaceae</taxon>
        <taxon>Cupriavidus</taxon>
    </lineage>
</organism>
<accession>Q1LLP0</accession>
<dbReference type="InterPro" id="IPR019501">
    <property type="entry name" value="Peptidase_M30_hyicolysin"/>
</dbReference>
<keyword evidence="3" id="KW-0812">Transmembrane</keyword>
<dbReference type="KEGG" id="rme:Rmet_2057"/>